<accession>A0ABN2ZQ96</accession>
<dbReference type="Proteomes" id="UP001501020">
    <property type="component" value="Unassembled WGS sequence"/>
</dbReference>
<feature type="compositionally biased region" description="Basic and acidic residues" evidence="1">
    <location>
        <begin position="34"/>
        <end position="55"/>
    </location>
</feature>
<evidence type="ECO:0000256" key="1">
    <source>
        <dbReference type="SAM" id="MobiDB-lite"/>
    </source>
</evidence>
<proteinExistence type="predicted"/>
<feature type="region of interest" description="Disordered" evidence="1">
    <location>
        <begin position="24"/>
        <end position="61"/>
    </location>
</feature>
<protein>
    <submittedName>
        <fullName evidence="2">Uncharacterized protein</fullName>
    </submittedName>
</protein>
<feature type="compositionally biased region" description="Basic and acidic residues" evidence="1">
    <location>
        <begin position="117"/>
        <end position="133"/>
    </location>
</feature>
<dbReference type="EMBL" id="BAAAMR010000042">
    <property type="protein sequence ID" value="GAA2145821.1"/>
    <property type="molecule type" value="Genomic_DNA"/>
</dbReference>
<reference evidence="2 3" key="1">
    <citation type="journal article" date="2019" name="Int. J. Syst. Evol. Microbiol.">
        <title>The Global Catalogue of Microorganisms (GCM) 10K type strain sequencing project: providing services to taxonomists for standard genome sequencing and annotation.</title>
        <authorList>
            <consortium name="The Broad Institute Genomics Platform"/>
            <consortium name="The Broad Institute Genome Sequencing Center for Infectious Disease"/>
            <person name="Wu L."/>
            <person name="Ma J."/>
        </authorList>
    </citation>
    <scope>NUCLEOTIDE SEQUENCE [LARGE SCALE GENOMIC DNA]</scope>
    <source>
        <strain evidence="2 3">JCM 13850</strain>
    </source>
</reference>
<sequence>MTDQPGDLINEAGKLFDAVLKRVVGGGSGDDRDEPPRDGRPRDQRPRDGEGRGEGDVWAAATAERPRYATGAPECCHCPVCRAIAASRESGHDVGRHVREAGRSLMAAALDVVQGFDRTRPEPHRDRPPRPRDASAGPEAGRSDRSGRSPRDEAPRDEAPAGGAPRGAEPRGEPDDPWAAATGDSIDIG</sequence>
<feature type="region of interest" description="Disordered" evidence="1">
    <location>
        <begin position="112"/>
        <end position="189"/>
    </location>
</feature>
<feature type="compositionally biased region" description="Basic and acidic residues" evidence="1">
    <location>
        <begin position="141"/>
        <end position="159"/>
    </location>
</feature>
<comment type="caution">
    <text evidence="2">The sequence shown here is derived from an EMBL/GenBank/DDBJ whole genome shotgun (WGS) entry which is preliminary data.</text>
</comment>
<name>A0ABN2ZQ96_9ACTN</name>
<organism evidence="2 3">
    <name type="scientific">Actinomadura napierensis</name>
    <dbReference type="NCBI Taxonomy" id="267854"/>
    <lineage>
        <taxon>Bacteria</taxon>
        <taxon>Bacillati</taxon>
        <taxon>Actinomycetota</taxon>
        <taxon>Actinomycetes</taxon>
        <taxon>Streptosporangiales</taxon>
        <taxon>Thermomonosporaceae</taxon>
        <taxon>Actinomadura</taxon>
    </lineage>
</organism>
<keyword evidence="3" id="KW-1185">Reference proteome</keyword>
<evidence type="ECO:0000313" key="2">
    <source>
        <dbReference type="EMBL" id="GAA2145821.1"/>
    </source>
</evidence>
<dbReference type="RefSeq" id="WP_344270704.1">
    <property type="nucleotide sequence ID" value="NZ_BAAAMR010000042.1"/>
</dbReference>
<evidence type="ECO:0000313" key="3">
    <source>
        <dbReference type="Proteomes" id="UP001501020"/>
    </source>
</evidence>
<gene>
    <name evidence="2" type="ORF">GCM10009727_46630</name>
</gene>